<dbReference type="SUPFAM" id="SSF55785">
    <property type="entry name" value="PYP-like sensor domain (PAS domain)"/>
    <property type="match status" value="1"/>
</dbReference>
<dbReference type="InterPro" id="IPR013767">
    <property type="entry name" value="PAS_fold"/>
</dbReference>
<keyword evidence="5" id="KW-0479">Metal-binding</keyword>
<dbReference type="SMART" id="SM00091">
    <property type="entry name" value="PAS"/>
    <property type="match status" value="1"/>
</dbReference>
<dbReference type="Pfam" id="PF00010">
    <property type="entry name" value="HLH"/>
    <property type="match status" value="1"/>
</dbReference>
<evidence type="ECO:0000256" key="14">
    <source>
        <dbReference type="ARBA" id="ARBA00071452"/>
    </source>
</evidence>
<keyword evidence="9" id="KW-0238">DNA-binding</keyword>
<dbReference type="InterPro" id="IPR035965">
    <property type="entry name" value="PAS-like_dom_sf"/>
</dbReference>
<dbReference type="PANTHER" id="PTHR10649:SF3">
    <property type="entry name" value="ARYL HYDROCARBON RECEPTOR REPRESSOR"/>
    <property type="match status" value="1"/>
</dbReference>
<evidence type="ECO:0000313" key="19">
    <source>
        <dbReference type="Proteomes" id="UP000028990"/>
    </source>
</evidence>
<proteinExistence type="predicted"/>
<sequence length="817" mass="89824">MAAYSYRPGPGPGPAAGAALPDQSFLWNVFQRVDKDRSGVISDNELQQALSNAMFDRENKAGVNFTEFTGVWKYITDWQNVFRTYDRDNSGMIDKNELKQALSGFGYRLSDQFHDILIRKFDRQGRGQIAFDDFIQGCIVLQVTVVSCGFAVAMEARRPAMGAETSNPSKRHRDRLNAELDHLASLLPFPPDVISKLDKLSVLRLSVSYLRVKSFFQAVQETCTLSPGDSPQGGAPVQEGQLLLESLNGFALVVSAEGMIFYASATIVDYLGFHQTDVMHQNIYDYIHVDDRQDFCRQLHWAMDPQQAGCAQPPHMEADDTILGRLLRAQEGGMGSPTEFSAFLTRCFICRVRCLLDSTSGFLTMQFQGKLRFLLGQKKKAPSGTALPPRLSLFCTVVPVLLPSAAETKMKSAYLRAKHRAEVAAMTDTRAKATMSLCEPELHRKPSYLAGRTNGENSISAFRAQTDACHWARVPARARCHCFRGGIDLILDSKGATRDRDETEQERVLNGSTGGRTRREMHVYNCRPDTPAPGRFQNWTTEKCEQDGGTKLKPLPGRSEPLSMCAASPGSCLPHPGTEGMFSASSLATFRNPPGHVPSTYCGRMSRAWRDVYQGQAPLPTYRTRAQRFTSGGYCTEDSKPAGLPMPPGATCNPLLALEVPIKMENDSESEDIAEDCTPSQVWLGASDITKRHLVTFPTRMHLKAEPECRHQVYSQPLSVGVLAAHPQSKVTAGPYQELAPSCPAHNSCLELGSSRHFCTLGHSECRAPEVTPVVKREPLDSPPWAATGQGAVPGVFPKSASAVRIPPSAPEAPFML</sequence>
<evidence type="ECO:0000256" key="11">
    <source>
        <dbReference type="ARBA" id="ARBA00023242"/>
    </source>
</evidence>
<dbReference type="InterPro" id="IPR011992">
    <property type="entry name" value="EF-hand-dom_pair"/>
</dbReference>
<dbReference type="CDD" id="cd00130">
    <property type="entry name" value="PAS"/>
    <property type="match status" value="1"/>
</dbReference>
<feature type="domain" description="EF-hand" evidence="16">
    <location>
        <begin position="73"/>
        <end position="108"/>
    </location>
</feature>
<keyword evidence="11" id="KW-0539">Nucleus</keyword>
<keyword evidence="8" id="KW-0805">Transcription regulation</keyword>
<keyword evidence="4" id="KW-1017">Isopeptide bond</keyword>
<keyword evidence="3" id="KW-0963">Cytoplasm</keyword>
<dbReference type="InterPro" id="IPR011598">
    <property type="entry name" value="bHLH_dom"/>
</dbReference>
<keyword evidence="7" id="KW-0832">Ubl conjugation</keyword>
<evidence type="ECO:0000256" key="13">
    <source>
        <dbReference type="ARBA" id="ARBA00064196"/>
    </source>
</evidence>
<evidence type="ECO:0000256" key="10">
    <source>
        <dbReference type="ARBA" id="ARBA00023163"/>
    </source>
</evidence>
<organism evidence="18 19">
    <name type="scientific">Fukomys damarensis</name>
    <name type="common">Damaraland mole rat</name>
    <name type="synonym">Cryptomys damarensis</name>
    <dbReference type="NCBI Taxonomy" id="885580"/>
    <lineage>
        <taxon>Eukaryota</taxon>
        <taxon>Metazoa</taxon>
        <taxon>Chordata</taxon>
        <taxon>Craniata</taxon>
        <taxon>Vertebrata</taxon>
        <taxon>Euteleostomi</taxon>
        <taxon>Mammalia</taxon>
        <taxon>Eutheria</taxon>
        <taxon>Euarchontoglires</taxon>
        <taxon>Glires</taxon>
        <taxon>Rodentia</taxon>
        <taxon>Hystricomorpha</taxon>
        <taxon>Bathyergidae</taxon>
        <taxon>Fukomys</taxon>
    </lineage>
</organism>
<dbReference type="GO" id="GO:0005737">
    <property type="term" value="C:cytoplasm"/>
    <property type="evidence" value="ECO:0007669"/>
    <property type="project" value="UniProtKB-SubCell"/>
</dbReference>
<reference evidence="18 19" key="1">
    <citation type="submission" date="2013-11" db="EMBL/GenBank/DDBJ databases">
        <title>The Damaraland mole rat (Fukomys damarensis) genome and evolution of African mole rats.</title>
        <authorList>
            <person name="Gladyshev V.N."/>
            <person name="Fang X."/>
        </authorList>
    </citation>
    <scope>NUCLEOTIDE SEQUENCE [LARGE SCALE GENOMIC DNA]</scope>
    <source>
        <tissue evidence="18">Liver</tissue>
    </source>
</reference>
<evidence type="ECO:0000256" key="1">
    <source>
        <dbReference type="ARBA" id="ARBA00004123"/>
    </source>
</evidence>
<feature type="domain" description="PAS" evidence="15">
    <location>
        <begin position="243"/>
        <end position="306"/>
    </location>
</feature>
<dbReference type="PANTHER" id="PTHR10649">
    <property type="entry name" value="ARYL HYDROCARBON RECEPTOR"/>
    <property type="match status" value="1"/>
</dbReference>
<gene>
    <name evidence="18" type="ORF">H920_00150</name>
</gene>
<dbReference type="Pfam" id="PF00989">
    <property type="entry name" value="PAS"/>
    <property type="match status" value="1"/>
</dbReference>
<evidence type="ECO:0000259" key="17">
    <source>
        <dbReference type="PROSITE" id="PS50888"/>
    </source>
</evidence>
<dbReference type="AlphaFoldDB" id="A0A091ERT8"/>
<dbReference type="InterPro" id="IPR018247">
    <property type="entry name" value="EF_Hand_1_Ca_BS"/>
</dbReference>
<feature type="domain" description="BHLH" evidence="17">
    <location>
        <begin position="160"/>
        <end position="213"/>
    </location>
</feature>
<dbReference type="GO" id="GO:0005634">
    <property type="term" value="C:nucleus"/>
    <property type="evidence" value="ECO:0007669"/>
    <property type="project" value="UniProtKB-SubCell"/>
</dbReference>
<dbReference type="GO" id="GO:0000976">
    <property type="term" value="F:transcription cis-regulatory region binding"/>
    <property type="evidence" value="ECO:0007669"/>
    <property type="project" value="TreeGrafter"/>
</dbReference>
<evidence type="ECO:0000256" key="12">
    <source>
        <dbReference type="ARBA" id="ARBA00058894"/>
    </source>
</evidence>
<dbReference type="GO" id="GO:0034751">
    <property type="term" value="C:aryl hydrocarbon receptor complex"/>
    <property type="evidence" value="ECO:0007669"/>
    <property type="project" value="TreeGrafter"/>
</dbReference>
<evidence type="ECO:0000256" key="7">
    <source>
        <dbReference type="ARBA" id="ARBA00022843"/>
    </source>
</evidence>
<dbReference type="InterPro" id="IPR039092">
    <property type="entry name" value="AHRR_bHLH"/>
</dbReference>
<dbReference type="STRING" id="885580.ENSFDAP00000012429"/>
<name>A0A091ERT8_FUKDA</name>
<evidence type="ECO:0000256" key="5">
    <source>
        <dbReference type="ARBA" id="ARBA00022723"/>
    </source>
</evidence>
<dbReference type="PROSITE" id="PS50888">
    <property type="entry name" value="BHLH"/>
    <property type="match status" value="1"/>
</dbReference>
<comment type="subunit">
    <text evidence="13">Interacts with ARNT, ANKRA2, HDAC4 and HDAC5. Interacts with ARNT; forms a heterodimer with ARNT.</text>
</comment>
<protein>
    <recommendedName>
        <fullName evidence="14">Aryl hydrocarbon receptor repressor</fullName>
    </recommendedName>
</protein>
<dbReference type="SMART" id="SM00353">
    <property type="entry name" value="HLH"/>
    <property type="match status" value="1"/>
</dbReference>
<dbReference type="InterPro" id="IPR000014">
    <property type="entry name" value="PAS"/>
</dbReference>
<dbReference type="PROSITE" id="PS50222">
    <property type="entry name" value="EF_HAND_2"/>
    <property type="match status" value="2"/>
</dbReference>
<evidence type="ECO:0000313" key="18">
    <source>
        <dbReference type="EMBL" id="KFO38501.1"/>
    </source>
</evidence>
<dbReference type="SUPFAM" id="SSF47473">
    <property type="entry name" value="EF-hand"/>
    <property type="match status" value="1"/>
</dbReference>
<evidence type="ECO:0000256" key="2">
    <source>
        <dbReference type="ARBA" id="ARBA00004496"/>
    </source>
</evidence>
<comment type="function">
    <text evidence="12">Mediates dioxin toxicity and is involved in regulation of cell growth and differentiation. Represses the transcription activity of AHR by competing with this transcription factor for heterodimer formation with the ARNT and subsequently binding to the xenobiotic response element (XRE) sequence present in the promoter regulatory region of variety of genes. Represses CYP1A1 by binding the XRE sequence and recruiting ANKRA2, HDAC4 and/or HDAC5. Autoregulates its expression by associating with its own XRE site.</text>
</comment>
<accession>A0A091ERT8</accession>
<dbReference type="CDD" id="cd11435">
    <property type="entry name" value="bHLH-PAS_AhRR"/>
    <property type="match status" value="1"/>
</dbReference>
<dbReference type="GO" id="GO:0046983">
    <property type="term" value="F:protein dimerization activity"/>
    <property type="evidence" value="ECO:0007669"/>
    <property type="project" value="InterPro"/>
</dbReference>
<evidence type="ECO:0000256" key="8">
    <source>
        <dbReference type="ARBA" id="ARBA00023015"/>
    </source>
</evidence>
<dbReference type="GO" id="GO:0005509">
    <property type="term" value="F:calcium ion binding"/>
    <property type="evidence" value="ECO:0007669"/>
    <property type="project" value="InterPro"/>
</dbReference>
<evidence type="ECO:0000259" key="16">
    <source>
        <dbReference type="PROSITE" id="PS50222"/>
    </source>
</evidence>
<evidence type="ECO:0000256" key="4">
    <source>
        <dbReference type="ARBA" id="ARBA00022499"/>
    </source>
</evidence>
<dbReference type="eggNOG" id="KOG3560">
    <property type="taxonomic scope" value="Eukaryota"/>
</dbReference>
<dbReference type="PROSITE" id="PS50112">
    <property type="entry name" value="PAS"/>
    <property type="match status" value="1"/>
</dbReference>
<keyword evidence="6" id="KW-0106">Calcium</keyword>
<dbReference type="FunFam" id="3.30.450.20:FF:000056">
    <property type="entry name" value="aryl hydrocarbon receptor repressor"/>
    <property type="match status" value="1"/>
</dbReference>
<dbReference type="SMART" id="SM00054">
    <property type="entry name" value="EFh"/>
    <property type="match status" value="3"/>
</dbReference>
<feature type="domain" description="EF-hand" evidence="16">
    <location>
        <begin position="21"/>
        <end position="56"/>
    </location>
</feature>
<comment type="subcellular location">
    <subcellularLocation>
        <location evidence="2">Cytoplasm</location>
    </subcellularLocation>
    <subcellularLocation>
        <location evidence="1">Nucleus</location>
    </subcellularLocation>
</comment>
<keyword evidence="10" id="KW-0804">Transcription</keyword>
<dbReference type="GO" id="GO:0004879">
    <property type="term" value="F:nuclear receptor activity"/>
    <property type="evidence" value="ECO:0007669"/>
    <property type="project" value="TreeGrafter"/>
</dbReference>
<keyword evidence="18" id="KW-0675">Receptor</keyword>
<keyword evidence="19" id="KW-1185">Reference proteome</keyword>
<dbReference type="Gene3D" id="3.30.450.20">
    <property type="entry name" value="PAS domain"/>
    <property type="match status" value="1"/>
</dbReference>
<dbReference type="Pfam" id="PF13202">
    <property type="entry name" value="EF-hand_5"/>
    <property type="match status" value="1"/>
</dbReference>
<dbReference type="EMBL" id="KN120510">
    <property type="protein sequence ID" value="KFO38501.1"/>
    <property type="molecule type" value="Genomic_DNA"/>
</dbReference>
<dbReference type="Pfam" id="PF13499">
    <property type="entry name" value="EF-hand_7"/>
    <property type="match status" value="1"/>
</dbReference>
<dbReference type="Gene3D" id="1.10.238.10">
    <property type="entry name" value="EF-hand"/>
    <property type="match status" value="1"/>
</dbReference>
<dbReference type="InterPro" id="IPR002048">
    <property type="entry name" value="EF_hand_dom"/>
</dbReference>
<dbReference type="PROSITE" id="PS00018">
    <property type="entry name" value="EF_HAND_1"/>
    <property type="match status" value="2"/>
</dbReference>
<dbReference type="SUPFAM" id="SSF47459">
    <property type="entry name" value="HLH, helix-loop-helix DNA-binding domain"/>
    <property type="match status" value="1"/>
</dbReference>
<dbReference type="GO" id="GO:0006805">
    <property type="term" value="P:xenobiotic metabolic process"/>
    <property type="evidence" value="ECO:0007669"/>
    <property type="project" value="InterPro"/>
</dbReference>
<evidence type="ECO:0000256" key="3">
    <source>
        <dbReference type="ARBA" id="ARBA00022490"/>
    </source>
</evidence>
<dbReference type="Proteomes" id="UP000028990">
    <property type="component" value="Unassembled WGS sequence"/>
</dbReference>
<dbReference type="FunFam" id="4.10.280.10:FF:000041">
    <property type="entry name" value="aryl hydrocarbon receptor repressor"/>
    <property type="match status" value="1"/>
</dbReference>
<dbReference type="Gene3D" id="4.10.280.10">
    <property type="entry name" value="Helix-loop-helix DNA-binding domain"/>
    <property type="match status" value="1"/>
</dbReference>
<evidence type="ECO:0000259" key="15">
    <source>
        <dbReference type="PROSITE" id="PS50112"/>
    </source>
</evidence>
<dbReference type="InterPro" id="IPR039091">
    <property type="entry name" value="AHR/AHRR"/>
</dbReference>
<dbReference type="InterPro" id="IPR036638">
    <property type="entry name" value="HLH_DNA-bd_sf"/>
</dbReference>
<evidence type="ECO:0000256" key="6">
    <source>
        <dbReference type="ARBA" id="ARBA00022837"/>
    </source>
</evidence>
<evidence type="ECO:0000256" key="9">
    <source>
        <dbReference type="ARBA" id="ARBA00023125"/>
    </source>
</evidence>